<dbReference type="InterPro" id="IPR036638">
    <property type="entry name" value="HLH_DNA-bd_sf"/>
</dbReference>
<sequence length="61" mass="7121">MSTEKQLLAEIEHYRQLLNEKAKTNPLPSAPMVCFSKKLDQLLNKYNNLTRSLPPQTRHLE</sequence>
<dbReference type="Pfam" id="PF09388">
    <property type="entry name" value="SpoOE-like"/>
    <property type="match status" value="1"/>
</dbReference>
<keyword evidence="2" id="KW-1185">Reference proteome</keyword>
<reference evidence="1" key="1">
    <citation type="submission" date="2022-05" db="EMBL/GenBank/DDBJ databases">
        <title>Comparative Genomics of Spacecraft Associated Microbes.</title>
        <authorList>
            <person name="Tran M.T."/>
            <person name="Wright A."/>
            <person name="Seuylemezian A."/>
            <person name="Eisen J."/>
            <person name="Coil D."/>
        </authorList>
    </citation>
    <scope>NUCLEOTIDE SEQUENCE</scope>
    <source>
        <strain evidence="1">214.1.1</strain>
    </source>
</reference>
<accession>A0A9X2DVH4</accession>
<dbReference type="AlphaFoldDB" id="A0A9X2DVH4"/>
<comment type="caution">
    <text evidence="1">The sequence shown here is derived from an EMBL/GenBank/DDBJ whole genome shotgun (WGS) entry which is preliminary data.</text>
</comment>
<dbReference type="SUPFAM" id="SSF140500">
    <property type="entry name" value="BAS1536-like"/>
    <property type="match status" value="1"/>
</dbReference>
<proteinExistence type="predicted"/>
<name>A0A9X2DVH4_9BACI</name>
<dbReference type="InterPro" id="IPR037208">
    <property type="entry name" value="Spo0E-like_sf"/>
</dbReference>
<dbReference type="InterPro" id="IPR018540">
    <property type="entry name" value="Spo0E-like"/>
</dbReference>
<dbReference type="Proteomes" id="UP001139179">
    <property type="component" value="Unassembled WGS sequence"/>
</dbReference>
<gene>
    <name evidence="1" type="ORF">M3202_18740</name>
</gene>
<dbReference type="GO" id="GO:0043937">
    <property type="term" value="P:regulation of sporulation"/>
    <property type="evidence" value="ECO:0007669"/>
    <property type="project" value="InterPro"/>
</dbReference>
<dbReference type="EMBL" id="JAMBOL010000028">
    <property type="protein sequence ID" value="MCM3716083.1"/>
    <property type="molecule type" value="Genomic_DNA"/>
</dbReference>
<dbReference type="RefSeq" id="WP_251224762.1">
    <property type="nucleotide sequence ID" value="NZ_JAMBOL010000028.1"/>
</dbReference>
<protein>
    <submittedName>
        <fullName evidence="1">Aspartyl-phosphate phosphatase Spo0E family protein</fullName>
    </submittedName>
</protein>
<dbReference type="GO" id="GO:0046983">
    <property type="term" value="F:protein dimerization activity"/>
    <property type="evidence" value="ECO:0007669"/>
    <property type="project" value="InterPro"/>
</dbReference>
<evidence type="ECO:0000313" key="1">
    <source>
        <dbReference type="EMBL" id="MCM3716083.1"/>
    </source>
</evidence>
<organism evidence="1 2">
    <name type="scientific">Halalkalibacter oceani</name>
    <dbReference type="NCBI Taxonomy" id="1653776"/>
    <lineage>
        <taxon>Bacteria</taxon>
        <taxon>Bacillati</taxon>
        <taxon>Bacillota</taxon>
        <taxon>Bacilli</taxon>
        <taxon>Bacillales</taxon>
        <taxon>Bacillaceae</taxon>
        <taxon>Halalkalibacter</taxon>
    </lineage>
</organism>
<evidence type="ECO:0000313" key="2">
    <source>
        <dbReference type="Proteomes" id="UP001139179"/>
    </source>
</evidence>
<dbReference type="Gene3D" id="4.10.280.10">
    <property type="entry name" value="Helix-loop-helix DNA-binding domain"/>
    <property type="match status" value="1"/>
</dbReference>